<dbReference type="Proteomes" id="UP000177306">
    <property type="component" value="Unassembled WGS sequence"/>
</dbReference>
<evidence type="ECO:0000313" key="2">
    <source>
        <dbReference type="Proteomes" id="UP000177306"/>
    </source>
</evidence>
<gene>
    <name evidence="1" type="ORF">A3A38_04915</name>
</gene>
<dbReference type="AlphaFoldDB" id="A0A1F6EGX3"/>
<protein>
    <submittedName>
        <fullName evidence="1">Uncharacterized protein</fullName>
    </submittedName>
</protein>
<dbReference type="EMBL" id="MFLY01000026">
    <property type="protein sequence ID" value="OGG72867.1"/>
    <property type="molecule type" value="Genomic_DNA"/>
</dbReference>
<comment type="caution">
    <text evidence="1">The sequence shown here is derived from an EMBL/GenBank/DDBJ whole genome shotgun (WGS) entry which is preliminary data.</text>
</comment>
<reference evidence="1 2" key="1">
    <citation type="journal article" date="2016" name="Nat. Commun.">
        <title>Thousands of microbial genomes shed light on interconnected biogeochemical processes in an aquifer system.</title>
        <authorList>
            <person name="Anantharaman K."/>
            <person name="Brown C.T."/>
            <person name="Hug L.A."/>
            <person name="Sharon I."/>
            <person name="Castelle C.J."/>
            <person name="Probst A.J."/>
            <person name="Thomas B.C."/>
            <person name="Singh A."/>
            <person name="Wilkins M.J."/>
            <person name="Karaoz U."/>
            <person name="Brodie E.L."/>
            <person name="Williams K.H."/>
            <person name="Hubbard S.S."/>
            <person name="Banfield J.F."/>
        </authorList>
    </citation>
    <scope>NUCLEOTIDE SEQUENCE [LARGE SCALE GENOMIC DNA]</scope>
</reference>
<proteinExistence type="predicted"/>
<sequence>MGTLVIQTPYSEVTATLELLDRWGVTRNGLKDFRKATSRIHREVALLIQGGEVVSVSPPPFMSSPFFADEERESDYGYPPGFAVRSIPEQLLKLAPHFPNLDPEPALHLSRSLPDLSFIPEVWMGREVRRWVNWYAVPRWERGVSSSGGEAVEKVLEMLASTRFVYNPYKGAFGPEHLRITERTVVALRMLSASQKGDYLLIPAQFGFSHRGRSARRVRVVYAPHEFGLGSFITGCMLLSHPERLVEEADLHICCPGEEYHNLETNGGSSLHAPFFRFFGGKVWFEVRFCGDADDHYSSASAFFPPKLV</sequence>
<evidence type="ECO:0000313" key="1">
    <source>
        <dbReference type="EMBL" id="OGG72867.1"/>
    </source>
</evidence>
<accession>A0A1F6EGX3</accession>
<name>A0A1F6EGX3_9BACT</name>
<organism evidence="1 2">
    <name type="scientific">Candidatus Kaiserbacteria bacterium RIFCSPLOWO2_01_FULL_53_17</name>
    <dbReference type="NCBI Taxonomy" id="1798511"/>
    <lineage>
        <taxon>Bacteria</taxon>
        <taxon>Candidatus Kaiseribacteriota</taxon>
    </lineage>
</organism>